<accession>A0A0M5KV33</accession>
<dbReference type="EMBL" id="CP010411">
    <property type="protein sequence ID" value="ALE08966.1"/>
    <property type="molecule type" value="Genomic_DNA"/>
</dbReference>
<proteinExistence type="predicted"/>
<feature type="compositionally biased region" description="Basic and acidic residues" evidence="1">
    <location>
        <begin position="20"/>
        <end position="34"/>
    </location>
</feature>
<feature type="region of interest" description="Disordered" evidence="1">
    <location>
        <begin position="20"/>
        <end position="42"/>
    </location>
</feature>
<dbReference type="PATRIC" id="fig|1682.24.peg.891"/>
<evidence type="ECO:0000256" key="1">
    <source>
        <dbReference type="SAM" id="MobiDB-lite"/>
    </source>
</evidence>
<sequence length="42" mass="4789">MPKGSRSWPCMARGRVRCGRDMGHTRGRADDRRGKSPIWFVG</sequence>
<dbReference type="Proteomes" id="UP000067206">
    <property type="component" value="Chromosome"/>
</dbReference>
<protein>
    <submittedName>
        <fullName evidence="2">Uncharacterized protein</fullName>
    </submittedName>
</protein>
<reference evidence="2 3" key="1">
    <citation type="submission" date="2014-12" db="EMBL/GenBank/DDBJ databases">
        <title>Complete genome sequence of Bifidobacterium longum subsp. infantis BT1.</title>
        <authorList>
            <person name="Kim J.F."/>
            <person name="Kwak M.-J."/>
        </authorList>
    </citation>
    <scope>NUCLEOTIDE SEQUENCE [LARGE SCALE GENOMIC DNA]</scope>
    <source>
        <strain evidence="2 3">BT1</strain>
    </source>
</reference>
<dbReference type="AlphaFoldDB" id="A0A0M5KV33"/>
<name>A0A0M5KV33_BIFLI</name>
<evidence type="ECO:0000313" key="2">
    <source>
        <dbReference type="EMBL" id="ALE08966.1"/>
    </source>
</evidence>
<gene>
    <name evidence="2" type="ORF">RY67_920</name>
</gene>
<organism evidence="2 3">
    <name type="scientific">Bifidobacterium longum subsp. infantis</name>
    <dbReference type="NCBI Taxonomy" id="1682"/>
    <lineage>
        <taxon>Bacteria</taxon>
        <taxon>Bacillati</taxon>
        <taxon>Actinomycetota</taxon>
        <taxon>Actinomycetes</taxon>
        <taxon>Bifidobacteriales</taxon>
        <taxon>Bifidobacteriaceae</taxon>
        <taxon>Bifidobacterium</taxon>
    </lineage>
</organism>
<evidence type="ECO:0000313" key="3">
    <source>
        <dbReference type="Proteomes" id="UP000067206"/>
    </source>
</evidence>